<sequence>MATISGLMEICAGLAHPKLPYQIQKYSRSTPSNYGAVQLASKMIPIAKSHYCLVTSSRIRYATSALRSHHDLSYDDDFLEEPFWLTLRKEAFGALKSLFVFLLQQPSQLKYIEWPSLQSSLKTASLTLILMALLIVALASVDSALCYLLALFLRKTP</sequence>
<evidence type="ECO:0000313" key="2">
    <source>
        <dbReference type="Proteomes" id="UP000828048"/>
    </source>
</evidence>
<gene>
    <name evidence="1" type="ORF">Vadar_002856</name>
</gene>
<dbReference type="EMBL" id="CM037152">
    <property type="protein sequence ID" value="KAH7833072.1"/>
    <property type="molecule type" value="Genomic_DNA"/>
</dbReference>
<proteinExistence type="predicted"/>
<keyword evidence="2" id="KW-1185">Reference proteome</keyword>
<comment type="caution">
    <text evidence="1">The sequence shown here is derived from an EMBL/GenBank/DDBJ whole genome shotgun (WGS) entry which is preliminary data.</text>
</comment>
<evidence type="ECO:0000313" key="1">
    <source>
        <dbReference type="EMBL" id="KAH7833072.1"/>
    </source>
</evidence>
<name>A0ACB7WXC2_9ERIC</name>
<reference evidence="1 2" key="1">
    <citation type="journal article" date="2021" name="Hortic Res">
        <title>High-quality reference genome and annotation aids understanding of berry development for evergreen blueberry (Vaccinium darrowii).</title>
        <authorList>
            <person name="Yu J."/>
            <person name="Hulse-Kemp A.M."/>
            <person name="Babiker E."/>
            <person name="Staton M."/>
        </authorList>
    </citation>
    <scope>NUCLEOTIDE SEQUENCE [LARGE SCALE GENOMIC DNA]</scope>
    <source>
        <strain evidence="2">cv. NJ 8807/NJ 8810</strain>
        <tissue evidence="1">Young leaf</tissue>
    </source>
</reference>
<accession>A0ACB7WXC2</accession>
<organism evidence="1 2">
    <name type="scientific">Vaccinium darrowii</name>
    <dbReference type="NCBI Taxonomy" id="229202"/>
    <lineage>
        <taxon>Eukaryota</taxon>
        <taxon>Viridiplantae</taxon>
        <taxon>Streptophyta</taxon>
        <taxon>Embryophyta</taxon>
        <taxon>Tracheophyta</taxon>
        <taxon>Spermatophyta</taxon>
        <taxon>Magnoliopsida</taxon>
        <taxon>eudicotyledons</taxon>
        <taxon>Gunneridae</taxon>
        <taxon>Pentapetalae</taxon>
        <taxon>asterids</taxon>
        <taxon>Ericales</taxon>
        <taxon>Ericaceae</taxon>
        <taxon>Vaccinioideae</taxon>
        <taxon>Vaccinieae</taxon>
        <taxon>Vaccinium</taxon>
    </lineage>
</organism>
<protein>
    <submittedName>
        <fullName evidence="1">Uncharacterized protein</fullName>
    </submittedName>
</protein>
<dbReference type="Proteomes" id="UP000828048">
    <property type="component" value="Chromosome 2"/>
</dbReference>